<dbReference type="HOGENOM" id="CLU_969886_0_0_1"/>
<feature type="signal peptide" evidence="2">
    <location>
        <begin position="1"/>
        <end position="21"/>
    </location>
</feature>
<protein>
    <submittedName>
        <fullName evidence="3">Uncharacterized protein</fullName>
    </submittedName>
</protein>
<dbReference type="EMBL" id="KE504132">
    <property type="protein sequence ID" value="EPT02913.1"/>
    <property type="molecule type" value="Genomic_DNA"/>
</dbReference>
<keyword evidence="4" id="KW-1185">Reference proteome</keyword>
<evidence type="ECO:0000313" key="4">
    <source>
        <dbReference type="Proteomes" id="UP000015241"/>
    </source>
</evidence>
<evidence type="ECO:0000256" key="2">
    <source>
        <dbReference type="SAM" id="SignalP"/>
    </source>
</evidence>
<feature type="chain" id="PRO_5004563008" evidence="2">
    <location>
        <begin position="22"/>
        <end position="287"/>
    </location>
</feature>
<keyword evidence="2" id="KW-0732">Signal</keyword>
<sequence>MRSYAILAIAASAAAPAFVSAYPVRYIVGREATTQTNVGQHGGAPYPDIHGHATGEQAAHTGAQPQVFNAEHPHQLAHEPAEHNAVYPNHGTEHTALPNRPQGEHAEKYGEHAGKHSHRQGGRKNHRQNGRGRQANRQGAYPHTTGSERTYAHQGEHAALHAAHEAPYSTTAEQAHAQPELHQHAARGRIEKASGLLNHVTNVAYAVQGVHDAWEDLKQHHKRSPMPMPKGEKAHGKVHRVGKGVGLVGDIANAASSVQGAWQSVHNRRDDAYESLYEREFELDDLE</sequence>
<evidence type="ECO:0000313" key="3">
    <source>
        <dbReference type="EMBL" id="EPT02913.1"/>
    </source>
</evidence>
<dbReference type="AlphaFoldDB" id="S8EED9"/>
<reference evidence="3 4" key="1">
    <citation type="journal article" date="2012" name="Science">
        <title>The Paleozoic origin of enzymatic lignin decomposition reconstructed from 31 fungal genomes.</title>
        <authorList>
            <person name="Floudas D."/>
            <person name="Binder M."/>
            <person name="Riley R."/>
            <person name="Barry K."/>
            <person name="Blanchette R.A."/>
            <person name="Henrissat B."/>
            <person name="Martinez A.T."/>
            <person name="Otillar R."/>
            <person name="Spatafora J.W."/>
            <person name="Yadav J.S."/>
            <person name="Aerts A."/>
            <person name="Benoit I."/>
            <person name="Boyd A."/>
            <person name="Carlson A."/>
            <person name="Copeland A."/>
            <person name="Coutinho P.M."/>
            <person name="de Vries R.P."/>
            <person name="Ferreira P."/>
            <person name="Findley K."/>
            <person name="Foster B."/>
            <person name="Gaskell J."/>
            <person name="Glotzer D."/>
            <person name="Gorecki P."/>
            <person name="Heitman J."/>
            <person name="Hesse C."/>
            <person name="Hori C."/>
            <person name="Igarashi K."/>
            <person name="Jurgens J.A."/>
            <person name="Kallen N."/>
            <person name="Kersten P."/>
            <person name="Kohler A."/>
            <person name="Kuees U."/>
            <person name="Kumar T.K.A."/>
            <person name="Kuo A."/>
            <person name="LaButti K."/>
            <person name="Larrondo L.F."/>
            <person name="Lindquist E."/>
            <person name="Ling A."/>
            <person name="Lombard V."/>
            <person name="Lucas S."/>
            <person name="Lundell T."/>
            <person name="Martin R."/>
            <person name="McLaughlin D.J."/>
            <person name="Morgenstern I."/>
            <person name="Morin E."/>
            <person name="Murat C."/>
            <person name="Nagy L.G."/>
            <person name="Nolan M."/>
            <person name="Ohm R.A."/>
            <person name="Patyshakuliyeva A."/>
            <person name="Rokas A."/>
            <person name="Ruiz-Duenas F.J."/>
            <person name="Sabat G."/>
            <person name="Salamov A."/>
            <person name="Samejima M."/>
            <person name="Schmutz J."/>
            <person name="Slot J.C."/>
            <person name="St John F."/>
            <person name="Stenlid J."/>
            <person name="Sun H."/>
            <person name="Sun S."/>
            <person name="Syed K."/>
            <person name="Tsang A."/>
            <person name="Wiebenga A."/>
            <person name="Young D."/>
            <person name="Pisabarro A."/>
            <person name="Eastwood D.C."/>
            <person name="Martin F."/>
            <person name="Cullen D."/>
            <person name="Grigoriev I.V."/>
            <person name="Hibbett D.S."/>
        </authorList>
    </citation>
    <scope>NUCLEOTIDE SEQUENCE</scope>
    <source>
        <strain evidence="4">FP-58527</strain>
    </source>
</reference>
<feature type="region of interest" description="Disordered" evidence="1">
    <location>
        <begin position="85"/>
        <end position="147"/>
    </location>
</feature>
<feature type="compositionally biased region" description="Basic and acidic residues" evidence="1">
    <location>
        <begin position="102"/>
        <end position="114"/>
    </location>
</feature>
<feature type="region of interest" description="Disordered" evidence="1">
    <location>
        <begin position="36"/>
        <end position="60"/>
    </location>
</feature>
<feature type="compositionally biased region" description="Basic residues" evidence="1">
    <location>
        <begin position="115"/>
        <end position="130"/>
    </location>
</feature>
<feature type="region of interest" description="Disordered" evidence="1">
    <location>
        <begin position="166"/>
        <end position="185"/>
    </location>
</feature>
<accession>S8EED9</accession>
<dbReference type="OrthoDB" id="2787798at2759"/>
<name>S8EED9_FOMSC</name>
<organism evidence="3 4">
    <name type="scientific">Fomitopsis schrenkii</name>
    <name type="common">Brown rot fungus</name>
    <dbReference type="NCBI Taxonomy" id="2126942"/>
    <lineage>
        <taxon>Eukaryota</taxon>
        <taxon>Fungi</taxon>
        <taxon>Dikarya</taxon>
        <taxon>Basidiomycota</taxon>
        <taxon>Agaricomycotina</taxon>
        <taxon>Agaricomycetes</taxon>
        <taxon>Polyporales</taxon>
        <taxon>Fomitopsis</taxon>
    </lineage>
</organism>
<proteinExistence type="predicted"/>
<evidence type="ECO:0000256" key="1">
    <source>
        <dbReference type="SAM" id="MobiDB-lite"/>
    </source>
</evidence>
<feature type="compositionally biased region" description="Low complexity" evidence="1">
    <location>
        <begin position="131"/>
        <end position="140"/>
    </location>
</feature>
<dbReference type="InParanoid" id="S8EED9"/>
<dbReference type="Proteomes" id="UP000015241">
    <property type="component" value="Unassembled WGS sequence"/>
</dbReference>
<gene>
    <name evidence="3" type="ORF">FOMPIDRAFT_1022576</name>
</gene>